<accession>A0A0G4GAG0</accession>
<feature type="compositionally biased region" description="Basic and acidic residues" evidence="1">
    <location>
        <begin position="1368"/>
        <end position="1381"/>
    </location>
</feature>
<feature type="compositionally biased region" description="Low complexity" evidence="1">
    <location>
        <begin position="1934"/>
        <end position="1952"/>
    </location>
</feature>
<feature type="region of interest" description="Disordered" evidence="1">
    <location>
        <begin position="635"/>
        <end position="658"/>
    </location>
</feature>
<feature type="region of interest" description="Disordered" evidence="1">
    <location>
        <begin position="1113"/>
        <end position="1144"/>
    </location>
</feature>
<feature type="compositionally biased region" description="Basic and acidic residues" evidence="1">
    <location>
        <begin position="1793"/>
        <end position="1843"/>
    </location>
</feature>
<feature type="compositionally biased region" description="Low complexity" evidence="1">
    <location>
        <begin position="640"/>
        <end position="649"/>
    </location>
</feature>
<evidence type="ECO:0000256" key="1">
    <source>
        <dbReference type="SAM" id="MobiDB-lite"/>
    </source>
</evidence>
<dbReference type="GO" id="GO:0016460">
    <property type="term" value="C:myosin II complex"/>
    <property type="evidence" value="ECO:0007669"/>
    <property type="project" value="TreeGrafter"/>
</dbReference>
<feature type="compositionally biased region" description="Basic and acidic residues" evidence="1">
    <location>
        <begin position="414"/>
        <end position="456"/>
    </location>
</feature>
<feature type="compositionally biased region" description="Basic and acidic residues" evidence="1">
    <location>
        <begin position="812"/>
        <end position="826"/>
    </location>
</feature>
<feature type="region of interest" description="Disordered" evidence="1">
    <location>
        <begin position="1298"/>
        <end position="1495"/>
    </location>
</feature>
<dbReference type="GO" id="GO:0005737">
    <property type="term" value="C:cytoplasm"/>
    <property type="evidence" value="ECO:0007669"/>
    <property type="project" value="TreeGrafter"/>
</dbReference>
<feature type="compositionally biased region" description="Basic residues" evidence="1">
    <location>
        <begin position="1778"/>
        <end position="1792"/>
    </location>
</feature>
<gene>
    <name evidence="2" type="ORF">Cvel_20987</name>
</gene>
<dbReference type="GO" id="GO:0032982">
    <property type="term" value="C:myosin filament"/>
    <property type="evidence" value="ECO:0007669"/>
    <property type="project" value="TreeGrafter"/>
</dbReference>
<feature type="compositionally biased region" description="Basic and acidic residues" evidence="1">
    <location>
        <begin position="1958"/>
        <end position="1975"/>
    </location>
</feature>
<name>A0A0G4GAG0_9ALVE</name>
<feature type="compositionally biased region" description="Low complexity" evidence="1">
    <location>
        <begin position="748"/>
        <end position="758"/>
    </location>
</feature>
<dbReference type="EMBL" id="CDMZ01001029">
    <property type="protein sequence ID" value="CEM25946.1"/>
    <property type="molecule type" value="Genomic_DNA"/>
</dbReference>
<reference evidence="2" key="1">
    <citation type="submission" date="2014-11" db="EMBL/GenBank/DDBJ databases">
        <authorList>
            <person name="Otto D Thomas"/>
            <person name="Naeem Raeece"/>
        </authorList>
    </citation>
    <scope>NUCLEOTIDE SEQUENCE</scope>
</reference>
<feature type="compositionally biased region" description="Basic and acidic residues" evidence="1">
    <location>
        <begin position="1530"/>
        <end position="1551"/>
    </location>
</feature>
<feature type="compositionally biased region" description="Basic and acidic residues" evidence="1">
    <location>
        <begin position="2035"/>
        <end position="2054"/>
    </location>
</feature>
<dbReference type="GO" id="GO:0051015">
    <property type="term" value="F:actin filament binding"/>
    <property type="evidence" value="ECO:0007669"/>
    <property type="project" value="TreeGrafter"/>
</dbReference>
<protein>
    <submittedName>
        <fullName evidence="2">Uncharacterized protein</fullName>
    </submittedName>
</protein>
<feature type="region of interest" description="Disordered" evidence="1">
    <location>
        <begin position="1747"/>
        <end position="2066"/>
    </location>
</feature>
<feature type="compositionally biased region" description="Basic and acidic residues" evidence="1">
    <location>
        <begin position="996"/>
        <end position="1008"/>
    </location>
</feature>
<feature type="region of interest" description="Disordered" evidence="1">
    <location>
        <begin position="336"/>
        <end position="384"/>
    </location>
</feature>
<feature type="compositionally biased region" description="Basic and acidic residues" evidence="1">
    <location>
        <begin position="928"/>
        <end position="951"/>
    </location>
</feature>
<feature type="compositionally biased region" description="Polar residues" evidence="1">
    <location>
        <begin position="719"/>
        <end position="737"/>
    </location>
</feature>
<feature type="compositionally biased region" description="Pro residues" evidence="1">
    <location>
        <begin position="1432"/>
        <end position="1446"/>
    </location>
</feature>
<feature type="region of interest" description="Disordered" evidence="1">
    <location>
        <begin position="696"/>
        <end position="958"/>
    </location>
</feature>
<feature type="compositionally biased region" description="Polar residues" evidence="1">
    <location>
        <begin position="1059"/>
        <end position="1071"/>
    </location>
</feature>
<feature type="compositionally biased region" description="Basic and acidic residues" evidence="1">
    <location>
        <begin position="871"/>
        <end position="883"/>
    </location>
</feature>
<feature type="region of interest" description="Disordered" evidence="1">
    <location>
        <begin position="210"/>
        <end position="252"/>
    </location>
</feature>
<feature type="region of interest" description="Disordered" evidence="1">
    <location>
        <begin position="1661"/>
        <end position="1700"/>
    </location>
</feature>
<dbReference type="PANTHER" id="PTHR45615">
    <property type="entry name" value="MYOSIN HEAVY CHAIN, NON-MUSCLE"/>
    <property type="match status" value="1"/>
</dbReference>
<dbReference type="GO" id="GO:0000146">
    <property type="term" value="F:microfilament motor activity"/>
    <property type="evidence" value="ECO:0007669"/>
    <property type="project" value="TreeGrafter"/>
</dbReference>
<feature type="region of interest" description="Disordered" evidence="1">
    <location>
        <begin position="397"/>
        <end position="515"/>
    </location>
</feature>
<feature type="compositionally biased region" description="Low complexity" evidence="1">
    <location>
        <begin position="1671"/>
        <end position="1682"/>
    </location>
</feature>
<feature type="compositionally biased region" description="Low complexity" evidence="1">
    <location>
        <begin position="904"/>
        <end position="916"/>
    </location>
</feature>
<feature type="region of interest" description="Disordered" evidence="1">
    <location>
        <begin position="1517"/>
        <end position="1570"/>
    </location>
</feature>
<feature type="compositionally biased region" description="Low complexity" evidence="1">
    <location>
        <begin position="1330"/>
        <end position="1351"/>
    </location>
</feature>
<feature type="compositionally biased region" description="Acidic residues" evidence="1">
    <location>
        <begin position="776"/>
        <end position="790"/>
    </location>
</feature>
<feature type="compositionally biased region" description="Basic and acidic residues" evidence="1">
    <location>
        <begin position="480"/>
        <end position="499"/>
    </location>
</feature>
<feature type="compositionally biased region" description="Polar residues" evidence="1">
    <location>
        <begin position="2023"/>
        <end position="2034"/>
    </location>
</feature>
<feature type="region of interest" description="Disordered" evidence="1">
    <location>
        <begin position="977"/>
        <end position="1079"/>
    </location>
</feature>
<sequence length="2089" mass="224882">MEGENLRGLSALGDTEIANKILQDCTEAAHRRKEQLQETAAWQDIAQQILRHNLVVLELKYKVQAHASLHWKKRADESLRHLRHHHEDLCLPLPRTSPAPHEPHPAGTSLPGPSGSRAPPPAPGTLQTDVTPPFPPLPSMIGEDRRGSIVRGLGGLGHGPRHACGTRLRPVGPPPVHSSGYRGGLMAQELGSEGDMDGQTHIRMRLRCSSAPAQRSEFRSGERQEPSGATEGDRQTIQEGHAGGHEQGRDPKSLFRLKREVEILLRRLREAEREVEALRPWGRTASIARLFSGDCANSDYVRRFAATVEVLRERDRWEMRANELEGRLEDLLRRSQQTRETEVRQGGGARRGVLGIDRGSQAVGTGTESREQTGGVQDSSKPSDWIPLEDARAAVAALQAQHAREMQEASEALRQAKAEAEHLSQSLDREKKRGRGGRRESEKGTGAKGQRSREESSGEGTGKEIVVGGDVGEGVQSSLGREKERERDRDGVEAREGGHLEATLEEEVRVQTSRARSAERRAASLAAELTKAVASRAAAEKMAAGAGVGSEKTRELALRTLKRVRQLASPLPHSQSTEEEVGTDRQLQQQREEGGTLSLPGVASAANPGGGTFSGASAESLLHLLLAAVEEALSVREAESTSSAQAAAETAREAQRLRDEVAEVREAAADGAVRAAKTRQALEMRLSRMTEEIEAERVREQAQRMAEEAKQREELEEANTGSAIATQTEKPPASARQQVERQTMDAAVGSRRVSSSRGTPMPPASAAVSLHAETVGEQEEIEERSEDEDEGGVKVHRVPLTAPPLSLSIDEVTPREKGGGKGDGRGPTKIQSRDGQIQKTEVVSQGSHSEHRPPKAAAAGDVGGSSRPRSRRSEEGQREKEKQQQQQQQQQSESGRRPAASETGSEPVSIGSMSSSPPFPGSSLLQPHEIKSATEKEDKGGDAHRGDRGRSDSVATEIMDESVQTLIARIEKRVRAQLLNRRRASSPSPLGDDEEECRRQQGQREKSGVTDGDEKEGEPVVYLFSRKGRGKGRDERGKSVEERDTEECTPDHVAALRSLGQQALQLNSGSQEEGGEGEEGRLLRALRAALVWRAEADELSRQLVVAAEEARVAAQERAERDSRDRTEREAWRKQTEDQRQRAEKAEAELFHAVEKRGAGVKNQAEWQRQAQQEEESLERERVEQQLKSMETEREAILAQAETLAEEVFALREEVRGLEKALNEARARARAGEAAAAEATVAAERGKEEVDAARDRIRLLEEEAEKAEGRVLELEEQLTARDATLAELSDLQNQLDQKAIGEAAIPETEVVDSTNPAETKAQQRDRKETGEGSLESSLRLAASPAAPEAQPATVTFVPVVPQALPLPSGDHRASPLQDRRGPLEPSGPNLRSEDPAPHRTTSPPLMPVDGRREMPDRSVVSPWSETTGRRPSPFSPPSRAPPVPPLHQPAGGGREDRERDRETHTIASPSLNPLQPLHDRIPPVWTSTASSFPPPLLREAVAPDTIERSPELRVQIQLGDGTSAPSGLERPPPRIQEKETVPRAKETEERRPGPTSPGISPTRMTSPPPLLSPVPAPTAGAIFRPVFPGPVIAGPSGLEAHVAGSSCSLNPAMGMRERRESPPGRAVTPVVPPQNVAVVEEGDARGVEFAVRVRMRGGEAEGTALLSPPFPRNLSPSPLSSPSEAARVGSSQEGTGGLGVRGAIASASARVAALRREIDRMSFQRAHRERKKGSSSLALLLACDRAPLPPQTLSPAVSAGASPAPPISPTGPSAAFSGRQRKQRVRPGGRARGRSREESPALSADWRDLSRPMRTEWSRTGGKWEKTEEERTRRGCRGGGERISFDTGSVQRPSGENEGGDGTSRRMRAGSHSPPYVESHSFSHTTATERDDSRRAVSSSPPAVRGGRASSGRPGTSAGPGPSDGVNKHGGGHLGVSSLSFSFASDADASADVLGGGDRGGRSRDVRILRQTRRVDPFPIAPLNSRGSSGGGRDGRGGWTTSKGLGGESAGECEGVRKRGGEIQQRTFCTVSPSKGRSDGGRDQPARVEIGRDGSGKQGGEYISSSSSRVAIDVRLSDGTGGPLAGEGGG</sequence>
<feature type="compositionally biased region" description="Polar residues" evidence="1">
    <location>
        <begin position="362"/>
        <end position="382"/>
    </location>
</feature>
<feature type="compositionally biased region" description="Basic and acidic residues" evidence="1">
    <location>
        <begin position="696"/>
        <end position="713"/>
    </location>
</feature>
<feature type="compositionally biased region" description="Polar residues" evidence="1">
    <location>
        <begin position="829"/>
        <end position="847"/>
    </location>
</feature>
<feature type="region of interest" description="Disordered" evidence="1">
    <location>
        <begin position="1156"/>
        <end position="1185"/>
    </location>
</feature>
<feature type="compositionally biased region" description="Basic and acidic residues" evidence="1">
    <location>
        <begin position="1452"/>
        <end position="1463"/>
    </location>
</feature>
<feature type="region of interest" description="Disordered" evidence="1">
    <location>
        <begin position="90"/>
        <end position="135"/>
    </location>
</feature>
<organism evidence="2">
    <name type="scientific">Chromera velia CCMP2878</name>
    <dbReference type="NCBI Taxonomy" id="1169474"/>
    <lineage>
        <taxon>Eukaryota</taxon>
        <taxon>Sar</taxon>
        <taxon>Alveolata</taxon>
        <taxon>Colpodellida</taxon>
        <taxon>Chromeraceae</taxon>
        <taxon>Chromera</taxon>
    </lineage>
</organism>
<feature type="compositionally biased region" description="Basic and acidic residues" evidence="1">
    <location>
        <begin position="1031"/>
        <end position="1042"/>
    </location>
</feature>
<proteinExistence type="predicted"/>
<dbReference type="PANTHER" id="PTHR45615:SF40">
    <property type="entry name" value="MYOSIN HEAVY CHAIN, NON-MUSCLE"/>
    <property type="match status" value="1"/>
</dbReference>
<feature type="compositionally biased region" description="Basic and acidic residues" evidence="1">
    <location>
        <begin position="1320"/>
        <end position="1329"/>
    </location>
</feature>
<feature type="region of interest" description="Disordered" evidence="1">
    <location>
        <begin position="563"/>
        <end position="614"/>
    </location>
</feature>
<evidence type="ECO:0000313" key="2">
    <source>
        <dbReference type="EMBL" id="CEM25946.1"/>
    </source>
</evidence>
<feature type="compositionally biased region" description="Basic and acidic residues" evidence="1">
    <location>
        <begin position="216"/>
        <end position="252"/>
    </location>
</feature>
<feature type="non-terminal residue" evidence="2">
    <location>
        <position position="2089"/>
    </location>
</feature>
<dbReference type="VEuPathDB" id="CryptoDB:Cvel_20987"/>
<feature type="compositionally biased region" description="Low complexity" evidence="1">
    <location>
        <begin position="884"/>
        <end position="893"/>
    </location>
</feature>